<feature type="compositionally biased region" description="Low complexity" evidence="9">
    <location>
        <begin position="223"/>
        <end position="232"/>
    </location>
</feature>
<keyword evidence="5" id="KW-0804">Transcription</keyword>
<dbReference type="GO" id="GO:0005634">
    <property type="term" value="C:nucleus"/>
    <property type="evidence" value="ECO:0007669"/>
    <property type="project" value="UniProtKB-SubCell"/>
</dbReference>
<feature type="region of interest" description="Disordered" evidence="9">
    <location>
        <begin position="335"/>
        <end position="377"/>
    </location>
</feature>
<evidence type="ECO:0000256" key="3">
    <source>
        <dbReference type="ARBA" id="ARBA00023015"/>
    </source>
</evidence>
<accession>A0A061AT74</accession>
<feature type="region of interest" description="Disordered" evidence="9">
    <location>
        <begin position="463"/>
        <end position="498"/>
    </location>
</feature>
<keyword evidence="6" id="KW-0539">Nucleus</keyword>
<organism evidence="11">
    <name type="scientific">Rhodotorula toruloides</name>
    <name type="common">Yeast</name>
    <name type="synonym">Rhodosporidium toruloides</name>
    <dbReference type="NCBI Taxonomy" id="5286"/>
    <lineage>
        <taxon>Eukaryota</taxon>
        <taxon>Fungi</taxon>
        <taxon>Dikarya</taxon>
        <taxon>Basidiomycota</taxon>
        <taxon>Pucciniomycotina</taxon>
        <taxon>Microbotryomycetes</taxon>
        <taxon>Sporidiobolales</taxon>
        <taxon>Sporidiobolaceae</taxon>
        <taxon>Rhodotorula</taxon>
    </lineage>
</organism>
<evidence type="ECO:0000256" key="6">
    <source>
        <dbReference type="ARBA" id="ARBA00023242"/>
    </source>
</evidence>
<feature type="compositionally biased region" description="Acidic residues" evidence="9">
    <location>
        <begin position="53"/>
        <end position="73"/>
    </location>
</feature>
<dbReference type="OrthoDB" id="60033at2759"/>
<dbReference type="PRINTS" id="PR00056">
    <property type="entry name" value="HSFDOMAIN"/>
</dbReference>
<dbReference type="InterPro" id="IPR000232">
    <property type="entry name" value="HSF_DNA-bd"/>
</dbReference>
<comment type="similarity">
    <text evidence="2 8">Belongs to the HSF family.</text>
</comment>
<comment type="subunit">
    <text evidence="7">Homotrimer. Homotrimerization increases the affinity of HSF1 to DNA. Interacts with transcriptional coregulator SSA1 on chromatin.</text>
</comment>
<evidence type="ECO:0000256" key="7">
    <source>
        <dbReference type="ARBA" id="ARBA00062171"/>
    </source>
</evidence>
<dbReference type="Pfam" id="PF00447">
    <property type="entry name" value="HSF_DNA-bind"/>
    <property type="match status" value="1"/>
</dbReference>
<comment type="subcellular location">
    <subcellularLocation>
        <location evidence="1">Nucleus</location>
    </subcellularLocation>
</comment>
<dbReference type="AlphaFoldDB" id="A0A061AT74"/>
<dbReference type="GO" id="GO:0043565">
    <property type="term" value="F:sequence-specific DNA binding"/>
    <property type="evidence" value="ECO:0007669"/>
    <property type="project" value="InterPro"/>
</dbReference>
<feature type="compositionally biased region" description="Low complexity" evidence="9">
    <location>
        <begin position="607"/>
        <end position="618"/>
    </location>
</feature>
<evidence type="ECO:0000256" key="5">
    <source>
        <dbReference type="ARBA" id="ARBA00023163"/>
    </source>
</evidence>
<evidence type="ECO:0000313" key="11">
    <source>
        <dbReference type="EMBL" id="CDR40844.1"/>
    </source>
</evidence>
<dbReference type="Gene3D" id="1.10.10.10">
    <property type="entry name" value="Winged helix-like DNA-binding domain superfamily/Winged helix DNA-binding domain"/>
    <property type="match status" value="1"/>
</dbReference>
<name>A0A061AT74_RHOTO</name>
<dbReference type="GO" id="GO:0003700">
    <property type="term" value="F:DNA-binding transcription factor activity"/>
    <property type="evidence" value="ECO:0007669"/>
    <property type="project" value="InterPro"/>
</dbReference>
<evidence type="ECO:0000256" key="1">
    <source>
        <dbReference type="ARBA" id="ARBA00004123"/>
    </source>
</evidence>
<evidence type="ECO:0000256" key="8">
    <source>
        <dbReference type="RuleBase" id="RU004020"/>
    </source>
</evidence>
<protein>
    <submittedName>
        <fullName evidence="11">RHTO0S05e07866g1_1</fullName>
    </submittedName>
</protein>
<sequence>MAADDSRARTASRAQAAAAAAATGGGGGGGGGADRFDSGRNPGSPENDPADREQDDDEVDQDELDDEGEDGTESEGGGARGSEPGTVAATPAVEDDHGRGFSAPVATGGKSQASFVHKVWAMLEDPSLRKYIAWSEDGKSFLVFNPSEFAREVLPRYFKHSNFSSFLRQCNFYNWSKVNDALSSSNHFTNPDGSQGQAWEFRNPSFQRGRPDLLARIKRKTAKSSAANSPAAARRRGSVSVNVAATAPSRASKRDLGGLVDGAAAAAQALQEDRTGDAASSTAGYAGSAASTPNVPGGPTREDYVTVPKRVAAGLAEFAPYNGEVQPAIRLKEENGERPASTQHSPPNSRHPAPHPSHMNHYTQPQPSYSPGTRPYPLPASYSTYRYPYGDDQLARQVHYLEGQVRSLADALHYTQQESAAARAMSYDALQSLIGVVASLDPDGRRAEELQAVAYAVSKLNADVSPSTQNPNPFGYASSGSSWPPSNGTYPFPTPRPSTSASQFYYNRVPAVESYTRTSRPDSRPDPAAPTHPHHPAESAPYPPQPQPQPDAGRAPHAATEQATSYPSPRMSWGALNPPTSSSSSAHPPPSTAAAPAHDKALGKTTSLPPLSALLNPAGGPPSFGGRRAFDAPAEENGEPAAKKQRQ</sequence>
<dbReference type="InterPro" id="IPR036390">
    <property type="entry name" value="WH_DNA-bd_sf"/>
</dbReference>
<feature type="region of interest" description="Disordered" evidence="9">
    <location>
        <begin position="271"/>
        <end position="303"/>
    </location>
</feature>
<dbReference type="SUPFAM" id="SSF46785">
    <property type="entry name" value="Winged helix' DNA-binding domain"/>
    <property type="match status" value="1"/>
</dbReference>
<feature type="compositionally biased region" description="Low complexity" evidence="9">
    <location>
        <begin position="9"/>
        <end position="22"/>
    </location>
</feature>
<keyword evidence="3" id="KW-0805">Transcription regulation</keyword>
<dbReference type="SMART" id="SM00415">
    <property type="entry name" value="HSF"/>
    <property type="match status" value="1"/>
</dbReference>
<feature type="domain" description="HSF-type DNA-binding" evidence="10">
    <location>
        <begin position="111"/>
        <end position="220"/>
    </location>
</feature>
<feature type="compositionally biased region" description="Low complexity" evidence="9">
    <location>
        <begin position="277"/>
        <end position="292"/>
    </location>
</feature>
<evidence type="ECO:0000256" key="4">
    <source>
        <dbReference type="ARBA" id="ARBA00023125"/>
    </source>
</evidence>
<feature type="compositionally biased region" description="Polar residues" evidence="9">
    <location>
        <begin position="360"/>
        <end position="371"/>
    </location>
</feature>
<feature type="region of interest" description="Disordered" evidence="9">
    <location>
        <begin position="1"/>
        <end position="108"/>
    </location>
</feature>
<dbReference type="PANTHER" id="PTHR10015:SF427">
    <property type="entry name" value="HEAT SHOCK FACTOR PROTEIN"/>
    <property type="match status" value="1"/>
</dbReference>
<evidence type="ECO:0000256" key="2">
    <source>
        <dbReference type="ARBA" id="ARBA00006403"/>
    </source>
</evidence>
<gene>
    <name evidence="11" type="ORF">RHTO0S_05e07866g</name>
</gene>
<evidence type="ECO:0000259" key="10">
    <source>
        <dbReference type="SMART" id="SM00415"/>
    </source>
</evidence>
<evidence type="ECO:0000256" key="9">
    <source>
        <dbReference type="SAM" id="MobiDB-lite"/>
    </source>
</evidence>
<dbReference type="PANTHER" id="PTHR10015">
    <property type="entry name" value="HEAT SHOCK TRANSCRIPTION FACTOR"/>
    <property type="match status" value="1"/>
</dbReference>
<proteinExistence type="inferred from homology"/>
<keyword evidence="4" id="KW-0238">DNA-binding</keyword>
<dbReference type="FunFam" id="1.10.10.10:FF:000027">
    <property type="entry name" value="Heat shock transcription factor 1"/>
    <property type="match status" value="1"/>
</dbReference>
<feature type="region of interest" description="Disordered" evidence="9">
    <location>
        <begin position="219"/>
        <end position="240"/>
    </location>
</feature>
<feature type="compositionally biased region" description="Low complexity" evidence="9">
    <location>
        <begin position="578"/>
        <end position="596"/>
    </location>
</feature>
<feature type="compositionally biased region" description="Gly residues" evidence="9">
    <location>
        <begin position="23"/>
        <end position="33"/>
    </location>
</feature>
<feature type="region of interest" description="Disordered" evidence="9">
    <location>
        <begin position="514"/>
        <end position="647"/>
    </location>
</feature>
<dbReference type="InterPro" id="IPR036388">
    <property type="entry name" value="WH-like_DNA-bd_sf"/>
</dbReference>
<reference evidence="11" key="1">
    <citation type="journal article" date="2014" name="Genome Announc.">
        <title>Draft genome sequence of Rhodosporidium toruloides CECT1137, an oleaginous yeast of biotechnological interest.</title>
        <authorList>
            <person name="Morin N."/>
            <person name="Calcas X."/>
            <person name="Devillers H."/>
            <person name="Durrens P."/>
            <person name="Sherman D.J."/>
            <person name="Nicaud J.-M."/>
            <person name="Neuveglise C."/>
        </authorList>
    </citation>
    <scope>NUCLEOTIDE SEQUENCE</scope>
    <source>
        <strain evidence="11">CECT1137</strain>
    </source>
</reference>
<feature type="compositionally biased region" description="Polar residues" evidence="9">
    <location>
        <begin position="464"/>
        <end position="489"/>
    </location>
</feature>
<dbReference type="EMBL" id="LK052940">
    <property type="protein sequence ID" value="CDR40844.1"/>
    <property type="molecule type" value="Genomic_DNA"/>
</dbReference>